<dbReference type="GO" id="GO:0005524">
    <property type="term" value="F:ATP binding"/>
    <property type="evidence" value="ECO:0007669"/>
    <property type="project" value="UniProtKB-KW"/>
</dbReference>
<proteinExistence type="predicted"/>
<accession>A0AAU3GZK6</accession>
<gene>
    <name evidence="1" type="ORF">OG626_28660</name>
</gene>
<dbReference type="InterPro" id="IPR036890">
    <property type="entry name" value="HATPase_C_sf"/>
</dbReference>
<organism evidence="1">
    <name type="scientific">Streptomyces sp. NBC_01401</name>
    <dbReference type="NCBI Taxonomy" id="2903854"/>
    <lineage>
        <taxon>Bacteria</taxon>
        <taxon>Bacillati</taxon>
        <taxon>Actinomycetota</taxon>
        <taxon>Actinomycetes</taxon>
        <taxon>Kitasatosporales</taxon>
        <taxon>Streptomycetaceae</taxon>
        <taxon>Streptomyces</taxon>
    </lineage>
</organism>
<dbReference type="InterPro" id="IPR050267">
    <property type="entry name" value="Anti-sigma-factor_SerPK"/>
</dbReference>
<reference evidence="1" key="1">
    <citation type="submission" date="2022-10" db="EMBL/GenBank/DDBJ databases">
        <title>The complete genomes of actinobacterial strains from the NBC collection.</title>
        <authorList>
            <person name="Joergensen T.S."/>
            <person name="Alvarez Arevalo M."/>
            <person name="Sterndorff E.B."/>
            <person name="Faurdal D."/>
            <person name="Vuksanovic O."/>
            <person name="Mourched A.-S."/>
            <person name="Charusanti P."/>
            <person name="Shaw S."/>
            <person name="Blin K."/>
            <person name="Weber T."/>
        </authorList>
    </citation>
    <scope>NUCLEOTIDE SEQUENCE</scope>
    <source>
        <strain evidence="1">NBC_01401</strain>
    </source>
</reference>
<keyword evidence="1" id="KW-0067">ATP-binding</keyword>
<dbReference type="CDD" id="cd16936">
    <property type="entry name" value="HATPase_RsbW-like"/>
    <property type="match status" value="1"/>
</dbReference>
<protein>
    <submittedName>
        <fullName evidence="1">ATP-binding protein</fullName>
    </submittedName>
</protein>
<evidence type="ECO:0000313" key="1">
    <source>
        <dbReference type="EMBL" id="WTY98593.1"/>
    </source>
</evidence>
<dbReference type="AlphaFoldDB" id="A0AAU3GZK6"/>
<dbReference type="EMBL" id="CP109535">
    <property type="protein sequence ID" value="WTY98593.1"/>
    <property type="molecule type" value="Genomic_DNA"/>
</dbReference>
<keyword evidence="1" id="KW-0547">Nucleotide-binding</keyword>
<name>A0AAU3GZK6_9ACTN</name>
<sequence>MKSESVQVPMPAQQFTQLLSATPRGARLARLLAVEQLVAWEWPRDSGPTRAAAHVVAELALNAVRHGRVEGRGFRVTLVQMPDTRLRGEVTDPRGERLPARSVDGLGPAVVEAPAVDWGVRPYPPSGETVWAEVGSA</sequence>
<dbReference type="PANTHER" id="PTHR35526:SF3">
    <property type="entry name" value="ANTI-SIGMA-F FACTOR RSBW"/>
    <property type="match status" value="1"/>
</dbReference>
<dbReference type="PANTHER" id="PTHR35526">
    <property type="entry name" value="ANTI-SIGMA-F FACTOR RSBW-RELATED"/>
    <property type="match status" value="1"/>
</dbReference>
<dbReference type="Gene3D" id="3.30.565.10">
    <property type="entry name" value="Histidine kinase-like ATPase, C-terminal domain"/>
    <property type="match status" value="1"/>
</dbReference>